<sequence>MKPVIQLTNLKKTYGDITTVNLEKLTVYEGEIYGFLGPNGAGKSTTMKMILSLLTPTAGEIKIEGKSIIDDKEYLTNIGSMIEEPSYYPNLTAYENLSVLQKMLNFDEKNIQSTLKLVGLLDEKNKRKLVKDFSLGMKQRLALAFALVKHPKILLLDEPTNGLDPAGIHEIRELIINLAKKTGLTIFISSHILSEIEQIADRVGIINSGKLVYEGKIEEIKSNRWIEICGDFSKDSKIIEVLKQSEVEVISLVGNKLKIKDITDLMIGKLVKLLVDSGYSINHVSREKESLEDIFLSMTKGKGEVL</sequence>
<dbReference type="Gene3D" id="3.40.50.300">
    <property type="entry name" value="P-loop containing nucleotide triphosphate hydrolases"/>
    <property type="match status" value="1"/>
</dbReference>
<dbReference type="OrthoDB" id="9804819at2"/>
<gene>
    <name evidence="6" type="ORF">SAMN05216347_104112</name>
</gene>
<dbReference type="GO" id="GO:0016887">
    <property type="term" value="F:ATP hydrolysis activity"/>
    <property type="evidence" value="ECO:0007669"/>
    <property type="project" value="InterPro"/>
</dbReference>
<dbReference type="InterPro" id="IPR027417">
    <property type="entry name" value="P-loop_NTPase"/>
</dbReference>
<dbReference type="RefSeq" id="WP_074482540.1">
    <property type="nucleotide sequence ID" value="NZ_FNJK01000004.1"/>
</dbReference>
<evidence type="ECO:0000313" key="6">
    <source>
        <dbReference type="EMBL" id="SDP03054.1"/>
    </source>
</evidence>
<accession>A0A1H0PDH6</accession>
<dbReference type="SMART" id="SM00382">
    <property type="entry name" value="AAA"/>
    <property type="match status" value="1"/>
</dbReference>
<feature type="domain" description="ABC transporter" evidence="5">
    <location>
        <begin position="5"/>
        <end position="233"/>
    </location>
</feature>
<dbReference type="PANTHER" id="PTHR43335">
    <property type="entry name" value="ABC TRANSPORTER, ATP-BINDING PROTEIN"/>
    <property type="match status" value="1"/>
</dbReference>
<evidence type="ECO:0000256" key="4">
    <source>
        <dbReference type="ARBA" id="ARBA00022840"/>
    </source>
</evidence>
<dbReference type="SUPFAM" id="SSF52540">
    <property type="entry name" value="P-loop containing nucleoside triphosphate hydrolases"/>
    <property type="match status" value="1"/>
</dbReference>
<dbReference type="EMBL" id="FNJK01000004">
    <property type="protein sequence ID" value="SDP03054.1"/>
    <property type="molecule type" value="Genomic_DNA"/>
</dbReference>
<name>A0A1H0PDH6_STREI</name>
<dbReference type="InterPro" id="IPR003439">
    <property type="entry name" value="ABC_transporter-like_ATP-bd"/>
</dbReference>
<reference evidence="6 7" key="1">
    <citation type="submission" date="2016-10" db="EMBL/GenBank/DDBJ databases">
        <authorList>
            <person name="de Groot N.N."/>
        </authorList>
    </citation>
    <scope>NUCLEOTIDE SEQUENCE [LARGE SCALE GENOMIC DNA]</scope>
    <source>
        <strain evidence="6 7">Sb04</strain>
    </source>
</reference>
<keyword evidence="2" id="KW-0813">Transport</keyword>
<dbReference type="GO" id="GO:0005524">
    <property type="term" value="F:ATP binding"/>
    <property type="evidence" value="ECO:0007669"/>
    <property type="project" value="UniProtKB-KW"/>
</dbReference>
<dbReference type="PROSITE" id="PS50893">
    <property type="entry name" value="ABC_TRANSPORTER_2"/>
    <property type="match status" value="1"/>
</dbReference>
<evidence type="ECO:0000256" key="1">
    <source>
        <dbReference type="ARBA" id="ARBA00005417"/>
    </source>
</evidence>
<dbReference type="AlphaFoldDB" id="A0A1H0PDH6"/>
<dbReference type="Pfam" id="PF00005">
    <property type="entry name" value="ABC_tran"/>
    <property type="match status" value="1"/>
</dbReference>
<keyword evidence="4 6" id="KW-0067">ATP-binding</keyword>
<evidence type="ECO:0000313" key="7">
    <source>
        <dbReference type="Proteomes" id="UP000183816"/>
    </source>
</evidence>
<dbReference type="InterPro" id="IPR003593">
    <property type="entry name" value="AAA+_ATPase"/>
</dbReference>
<evidence type="ECO:0000259" key="5">
    <source>
        <dbReference type="PROSITE" id="PS50893"/>
    </source>
</evidence>
<proteinExistence type="inferred from homology"/>
<evidence type="ECO:0000256" key="3">
    <source>
        <dbReference type="ARBA" id="ARBA00022741"/>
    </source>
</evidence>
<organism evidence="6 7">
    <name type="scientific">Streptococcus equinus</name>
    <name type="common">Streptococcus bovis</name>
    <dbReference type="NCBI Taxonomy" id="1335"/>
    <lineage>
        <taxon>Bacteria</taxon>
        <taxon>Bacillati</taxon>
        <taxon>Bacillota</taxon>
        <taxon>Bacilli</taxon>
        <taxon>Lactobacillales</taxon>
        <taxon>Streptococcaceae</taxon>
        <taxon>Streptococcus</taxon>
    </lineage>
</organism>
<comment type="similarity">
    <text evidence="1">Belongs to the ABC transporter superfamily.</text>
</comment>
<dbReference type="Proteomes" id="UP000183816">
    <property type="component" value="Unassembled WGS sequence"/>
</dbReference>
<evidence type="ECO:0000256" key="2">
    <source>
        <dbReference type="ARBA" id="ARBA00022448"/>
    </source>
</evidence>
<protein>
    <submittedName>
        <fullName evidence="6">ABC-2 type transport system ATP-binding protein</fullName>
    </submittedName>
</protein>
<dbReference type="PANTHER" id="PTHR43335:SF4">
    <property type="entry name" value="ABC TRANSPORTER, ATP-BINDING PROTEIN"/>
    <property type="match status" value="1"/>
</dbReference>
<keyword evidence="3" id="KW-0547">Nucleotide-binding</keyword>